<evidence type="ECO:0000313" key="2">
    <source>
        <dbReference type="Proteomes" id="UP000324222"/>
    </source>
</evidence>
<organism evidence="1 2">
    <name type="scientific">Portunus trituberculatus</name>
    <name type="common">Swimming crab</name>
    <name type="synonym">Neptunus trituberculatus</name>
    <dbReference type="NCBI Taxonomy" id="210409"/>
    <lineage>
        <taxon>Eukaryota</taxon>
        <taxon>Metazoa</taxon>
        <taxon>Ecdysozoa</taxon>
        <taxon>Arthropoda</taxon>
        <taxon>Crustacea</taxon>
        <taxon>Multicrustacea</taxon>
        <taxon>Malacostraca</taxon>
        <taxon>Eumalacostraca</taxon>
        <taxon>Eucarida</taxon>
        <taxon>Decapoda</taxon>
        <taxon>Pleocyemata</taxon>
        <taxon>Brachyura</taxon>
        <taxon>Eubrachyura</taxon>
        <taxon>Portunoidea</taxon>
        <taxon>Portunidae</taxon>
        <taxon>Portuninae</taxon>
        <taxon>Portunus</taxon>
    </lineage>
</organism>
<proteinExistence type="predicted"/>
<comment type="caution">
    <text evidence="1">The sequence shown here is derived from an EMBL/GenBank/DDBJ whole genome shotgun (WGS) entry which is preliminary data.</text>
</comment>
<dbReference type="AlphaFoldDB" id="A0A5B7FLY3"/>
<dbReference type="EMBL" id="VSRR010007053">
    <property type="protein sequence ID" value="MPC46113.1"/>
    <property type="molecule type" value="Genomic_DNA"/>
</dbReference>
<keyword evidence="2" id="KW-1185">Reference proteome</keyword>
<gene>
    <name evidence="1" type="ORF">E2C01_039822</name>
</gene>
<accession>A0A5B7FLY3</accession>
<reference evidence="1 2" key="1">
    <citation type="submission" date="2019-05" db="EMBL/GenBank/DDBJ databases">
        <title>Another draft genome of Portunus trituberculatus and its Hox gene families provides insights of decapod evolution.</title>
        <authorList>
            <person name="Jeong J.-H."/>
            <person name="Song I."/>
            <person name="Kim S."/>
            <person name="Choi T."/>
            <person name="Kim D."/>
            <person name="Ryu S."/>
            <person name="Kim W."/>
        </authorList>
    </citation>
    <scope>NUCLEOTIDE SEQUENCE [LARGE SCALE GENOMIC DNA]</scope>
    <source>
        <tissue evidence="1">Muscle</tissue>
    </source>
</reference>
<name>A0A5B7FLY3_PORTR</name>
<evidence type="ECO:0000313" key="1">
    <source>
        <dbReference type="EMBL" id="MPC46113.1"/>
    </source>
</evidence>
<protein>
    <submittedName>
        <fullName evidence="1">Uncharacterized protein</fullName>
    </submittedName>
</protein>
<dbReference type="Proteomes" id="UP000324222">
    <property type="component" value="Unassembled WGS sequence"/>
</dbReference>
<sequence>MARLSRVYKDCHVVETVDAWCCWLVTGKSAYETSLSRSDAFLLTATIANKSVCPPESCCLSFSLSTPTSTFPRD</sequence>